<feature type="region of interest" description="Disordered" evidence="2">
    <location>
        <begin position="278"/>
        <end position="300"/>
    </location>
</feature>
<feature type="region of interest" description="Disordered" evidence="2">
    <location>
        <begin position="185"/>
        <end position="222"/>
    </location>
</feature>
<keyword evidence="4" id="KW-1185">Reference proteome</keyword>
<accession>A0A8J2I1T4</accession>
<comment type="caution">
    <text evidence="3">The sequence shown here is derived from an EMBL/GenBank/DDBJ whole genome shotgun (WGS) entry which is preliminary data.</text>
</comment>
<feature type="compositionally biased region" description="Low complexity" evidence="2">
    <location>
        <begin position="282"/>
        <end position="295"/>
    </location>
</feature>
<dbReference type="Proteomes" id="UP000676310">
    <property type="component" value="Unassembled WGS sequence"/>
</dbReference>
<evidence type="ECO:0000313" key="4">
    <source>
        <dbReference type="Proteomes" id="UP000676310"/>
    </source>
</evidence>
<proteinExistence type="predicted"/>
<reference evidence="3" key="1">
    <citation type="submission" date="2021-05" db="EMBL/GenBank/DDBJ databases">
        <authorList>
            <person name="Stam R."/>
        </authorList>
    </citation>
    <scope>NUCLEOTIDE SEQUENCE</scope>
    <source>
        <strain evidence="3">CS162</strain>
    </source>
</reference>
<gene>
    <name evidence="3" type="ORF">ALTATR162_LOCUS5198</name>
</gene>
<feature type="coiled-coil region" evidence="1">
    <location>
        <begin position="303"/>
        <end position="439"/>
    </location>
</feature>
<evidence type="ECO:0000256" key="2">
    <source>
        <dbReference type="SAM" id="MobiDB-lite"/>
    </source>
</evidence>
<evidence type="ECO:0000256" key="1">
    <source>
        <dbReference type="SAM" id="Coils"/>
    </source>
</evidence>
<protein>
    <submittedName>
        <fullName evidence="3">Uncharacterized protein</fullName>
    </submittedName>
</protein>
<organism evidence="3 4">
    <name type="scientific">Alternaria atra</name>
    <dbReference type="NCBI Taxonomy" id="119953"/>
    <lineage>
        <taxon>Eukaryota</taxon>
        <taxon>Fungi</taxon>
        <taxon>Dikarya</taxon>
        <taxon>Ascomycota</taxon>
        <taxon>Pezizomycotina</taxon>
        <taxon>Dothideomycetes</taxon>
        <taxon>Pleosporomycetidae</taxon>
        <taxon>Pleosporales</taxon>
        <taxon>Pleosporineae</taxon>
        <taxon>Pleosporaceae</taxon>
        <taxon>Alternaria</taxon>
        <taxon>Alternaria sect. Ulocladioides</taxon>
    </lineage>
</organism>
<dbReference type="RefSeq" id="XP_043168751.1">
    <property type="nucleotide sequence ID" value="XM_043312816.1"/>
</dbReference>
<dbReference type="OrthoDB" id="3711089at2759"/>
<dbReference type="Gene3D" id="1.10.287.1490">
    <property type="match status" value="1"/>
</dbReference>
<name>A0A8J2I1T4_9PLEO</name>
<keyword evidence="1" id="KW-0175">Coiled coil</keyword>
<feature type="compositionally biased region" description="Low complexity" evidence="2">
    <location>
        <begin position="213"/>
        <end position="222"/>
    </location>
</feature>
<evidence type="ECO:0000313" key="3">
    <source>
        <dbReference type="EMBL" id="CAG5158672.1"/>
    </source>
</evidence>
<dbReference type="EMBL" id="CAJRGZ010000019">
    <property type="protein sequence ID" value="CAG5158672.1"/>
    <property type="molecule type" value="Genomic_DNA"/>
</dbReference>
<dbReference type="AlphaFoldDB" id="A0A8J2I1T4"/>
<dbReference type="GeneID" id="67016949"/>
<feature type="compositionally biased region" description="Basic and acidic residues" evidence="2">
    <location>
        <begin position="193"/>
        <end position="206"/>
    </location>
</feature>
<sequence length="449" mass="50341">MTDFNETRSPLTNENVQAWARANFAAPFRALPRAARLQWIQFDESFTISRAIWRGLGRSTHKQLLVIGGYAPGPAGDDDEPIDRVTAHVHEDEAEVSFYRITELDDGGNELQAVNSTSTVAFHAPFCDVGDDTGGSKAIHRVSALILYYFLAAGHVKELCRTRSDPTMFTRNFRDACLWVQNEGERPLLPPSRKSEPSTPHEKDPIAVRPKRSSTVSSLSRSIPEDIQAPPIKRAATDSLNVKIKRERDEDYPGIASAIRPKKHPRRTLSEQIIVPSSLKESTAAPSPSSILSPRSPAPERVNRALTDRIQHLKDENAGLKASVNGLETEKTDLQQRMAKESHAYRGLQIESDALRKESEYMKKEIMAIKERLESVETSGEKLRAEVDRLTVVEEASKELRKELRNEVEKLRGRVERSEKEAENAKEELLAVRRGLTKELGEAVKKWGA</sequence>